<dbReference type="GO" id="GO:0005506">
    <property type="term" value="F:iron ion binding"/>
    <property type="evidence" value="ECO:0007669"/>
    <property type="project" value="UniProtKB-ARBA"/>
</dbReference>
<proteinExistence type="predicted"/>
<name>A0AAE3G4Y4_9GAMM</name>
<reference evidence="1" key="1">
    <citation type="submission" date="2022-03" db="EMBL/GenBank/DDBJ databases">
        <title>Genomic Encyclopedia of Type Strains, Phase III (KMG-III): the genomes of soil and plant-associated and newly described type strains.</title>
        <authorList>
            <person name="Whitman W."/>
        </authorList>
    </citation>
    <scope>NUCLEOTIDE SEQUENCE</scope>
    <source>
        <strain evidence="1">ANL 6-2</strain>
    </source>
</reference>
<keyword evidence="1" id="KW-0223">Dioxygenase</keyword>
<dbReference type="EMBL" id="JALJXV010000007">
    <property type="protein sequence ID" value="MCP1675729.1"/>
    <property type="molecule type" value="Genomic_DNA"/>
</dbReference>
<sequence>MTPEQVLSHAPRVLTQQQRESYFEKGYVLLEGIISPDWVEALQKVTEEVLEHSRSITKSDAVWDLEPDHSKDNPRLRRLSSPVDHYSVYWKFMFESLLGDIAADLVGPDVKYHHSKLNFKAPKGGADIKWHQDIQFWPHTNYSPLTLGTYLYDCGMEQGPLAVIPGSHDLPLFDLYNEQGEWTGHLRDEDVATLALDTAEYLCGPAGSVTVHNCRTIHGSPVNSSGVARPLLLSTMTAADAFPYTHNPIQSPNDGALVRGEAARWSHHDPRPCQLPPDWSGGYTSIFDYQQRSQKHGATG</sequence>
<protein>
    <submittedName>
        <fullName evidence="1">Ectoine hydroxylase-related dioxygenase (Phytanoyl-CoA dioxygenase family)</fullName>
    </submittedName>
</protein>
<dbReference type="PANTHER" id="PTHR20883">
    <property type="entry name" value="PHYTANOYL-COA DIOXYGENASE DOMAIN CONTAINING 1"/>
    <property type="match status" value="1"/>
</dbReference>
<keyword evidence="1" id="KW-0560">Oxidoreductase</keyword>
<dbReference type="Gene3D" id="2.60.120.620">
    <property type="entry name" value="q2cbj1_9rhob like domain"/>
    <property type="match status" value="1"/>
</dbReference>
<keyword evidence="2" id="KW-1185">Reference proteome</keyword>
<dbReference type="InterPro" id="IPR008775">
    <property type="entry name" value="Phytyl_CoA_dOase-like"/>
</dbReference>
<organism evidence="1 2">
    <name type="scientific">Natronocella acetinitrilica</name>
    <dbReference type="NCBI Taxonomy" id="414046"/>
    <lineage>
        <taxon>Bacteria</taxon>
        <taxon>Pseudomonadati</taxon>
        <taxon>Pseudomonadota</taxon>
        <taxon>Gammaproteobacteria</taxon>
        <taxon>Chromatiales</taxon>
        <taxon>Ectothiorhodospiraceae</taxon>
        <taxon>Natronocella</taxon>
    </lineage>
</organism>
<dbReference type="Proteomes" id="UP001205843">
    <property type="component" value="Unassembled WGS sequence"/>
</dbReference>
<evidence type="ECO:0000313" key="1">
    <source>
        <dbReference type="EMBL" id="MCP1675729.1"/>
    </source>
</evidence>
<dbReference type="AlphaFoldDB" id="A0AAE3G4Y4"/>
<evidence type="ECO:0000313" key="2">
    <source>
        <dbReference type="Proteomes" id="UP001205843"/>
    </source>
</evidence>
<accession>A0AAE3G4Y4</accession>
<dbReference type="Pfam" id="PF05721">
    <property type="entry name" value="PhyH"/>
    <property type="match status" value="1"/>
</dbReference>
<comment type="caution">
    <text evidence="1">The sequence shown here is derived from an EMBL/GenBank/DDBJ whole genome shotgun (WGS) entry which is preliminary data.</text>
</comment>
<dbReference type="GO" id="GO:0016706">
    <property type="term" value="F:2-oxoglutarate-dependent dioxygenase activity"/>
    <property type="evidence" value="ECO:0007669"/>
    <property type="project" value="UniProtKB-ARBA"/>
</dbReference>
<dbReference type="PANTHER" id="PTHR20883:SF46">
    <property type="entry name" value="PHYTANOYL-COA HYDROXYLASE"/>
    <property type="match status" value="1"/>
</dbReference>
<dbReference type="SUPFAM" id="SSF51197">
    <property type="entry name" value="Clavaminate synthase-like"/>
    <property type="match status" value="1"/>
</dbReference>
<dbReference type="RefSeq" id="WP_253479463.1">
    <property type="nucleotide sequence ID" value="NZ_JALJXV010000007.1"/>
</dbReference>
<gene>
    <name evidence="1" type="ORF">J2T57_002884</name>
</gene>